<proteinExistence type="predicted"/>
<name>A0A964T9T4_9HYPH</name>
<evidence type="ECO:0008006" key="3">
    <source>
        <dbReference type="Google" id="ProtNLM"/>
    </source>
</evidence>
<dbReference type="SUPFAM" id="SSF53850">
    <property type="entry name" value="Periplasmic binding protein-like II"/>
    <property type="match status" value="1"/>
</dbReference>
<organism evidence="1 2">
    <name type="scientific">Propylenella binzhouense</name>
    <dbReference type="NCBI Taxonomy" id="2555902"/>
    <lineage>
        <taxon>Bacteria</taxon>
        <taxon>Pseudomonadati</taxon>
        <taxon>Pseudomonadota</taxon>
        <taxon>Alphaproteobacteria</taxon>
        <taxon>Hyphomicrobiales</taxon>
        <taxon>Propylenellaceae</taxon>
        <taxon>Propylenella</taxon>
    </lineage>
</organism>
<protein>
    <recommendedName>
        <fullName evidence="3">4,5-dihydroxyphthalate decarboxylase</fullName>
    </recommendedName>
</protein>
<dbReference type="OrthoDB" id="8689594at2"/>
<dbReference type="AlphaFoldDB" id="A0A964T9T4"/>
<evidence type="ECO:0000313" key="2">
    <source>
        <dbReference type="Proteomes" id="UP000773614"/>
    </source>
</evidence>
<sequence length="330" mass="37279">MKLQLSIGMPRNPRSAPIFDGLVAPEGIDLVPTPVHPSELFWRQLRFADFDVSEMSMSSLMMTVARGDDRWVGLPIFTTRRFFHTEILVRRDAGIASPEDLRGRRVGVPEYQQTAALWTRGVLQHEFGVLPQEMEFWMERNPAHSHAGAVGFRPPAGVTIHQIPYEKSIGSMLLSGELEATLLYITDRNLVDRSRADLSDHPDIRPLFPDIAAEGARYFRKTGLFPINHGMIVRREILERHPWVALNLLKAFDAANAIADRQRMEHADYHLRAGLVPDSYRAVLAAPIVRHGIAANRRVLETAALYSHEQGLTPRPMRIEELFAASTLDQ</sequence>
<reference evidence="1" key="1">
    <citation type="submission" date="2019-03" db="EMBL/GenBank/DDBJ databases">
        <title>Afifella sp. nov., isolated from activated sludge.</title>
        <authorList>
            <person name="Li Q."/>
            <person name="Liu Y."/>
        </authorList>
    </citation>
    <scope>NUCLEOTIDE SEQUENCE</scope>
    <source>
        <strain evidence="1">L72</strain>
    </source>
</reference>
<accession>A0A964T9T4</accession>
<dbReference type="RefSeq" id="WP_161142298.1">
    <property type="nucleotide sequence ID" value="NZ_SPKJ01000108.1"/>
</dbReference>
<keyword evidence="2" id="KW-1185">Reference proteome</keyword>
<dbReference type="Gene3D" id="3.40.190.10">
    <property type="entry name" value="Periplasmic binding protein-like II"/>
    <property type="match status" value="1"/>
</dbReference>
<dbReference type="EMBL" id="SPKJ01000108">
    <property type="protein sequence ID" value="MYZ49962.1"/>
    <property type="molecule type" value="Genomic_DNA"/>
</dbReference>
<gene>
    <name evidence="1" type="ORF">E4O86_19835</name>
</gene>
<comment type="caution">
    <text evidence="1">The sequence shown here is derived from an EMBL/GenBank/DDBJ whole genome shotgun (WGS) entry which is preliminary data.</text>
</comment>
<dbReference type="Proteomes" id="UP000773614">
    <property type="component" value="Unassembled WGS sequence"/>
</dbReference>
<evidence type="ECO:0000313" key="1">
    <source>
        <dbReference type="EMBL" id="MYZ49962.1"/>
    </source>
</evidence>